<evidence type="ECO:0000256" key="3">
    <source>
        <dbReference type="ARBA" id="ARBA00022840"/>
    </source>
</evidence>
<dbReference type="AlphaFoldDB" id="A0A127M9A0"/>
<feature type="binding site" evidence="4">
    <location>
        <begin position="6"/>
        <end position="10"/>
    </location>
    <ligand>
        <name>ATP</name>
        <dbReference type="ChEBI" id="CHEBI:30616"/>
    </ligand>
</feature>
<sequence>MNSALKNQLRQSLRARRRQILPDQQHLAAQQLMRRVIKLSAYRRASHIAAYTASDGEISPEYLLRHAGLQKKRCYLPRIHLGGAGQKRMSFQRYYPRQTLRQNRYGIGEPAGLRYCAIAPAQLDIVLLPLAGFDKNGGRLGMGGGFYDRCFAFKKRSAQQKPLLIGIAHHCQEVSALPVDNWDIGLDMIITDRAVIIPKRGRGKA</sequence>
<dbReference type="PANTHER" id="PTHR23407:SF1">
    <property type="entry name" value="5-FORMYLTETRAHYDROFOLATE CYCLO-LIGASE"/>
    <property type="match status" value="1"/>
</dbReference>
<comment type="cofactor">
    <cofactor evidence="5">
        <name>Mg(2+)</name>
        <dbReference type="ChEBI" id="CHEBI:18420"/>
    </cofactor>
</comment>
<evidence type="ECO:0000313" key="7">
    <source>
        <dbReference type="Proteomes" id="UP000074119"/>
    </source>
</evidence>
<dbReference type="STRING" id="1470434.AZF00_16620"/>
<evidence type="ECO:0000256" key="2">
    <source>
        <dbReference type="ARBA" id="ARBA00022741"/>
    </source>
</evidence>
<feature type="binding site" evidence="4">
    <location>
        <position position="57"/>
    </location>
    <ligand>
        <name>substrate</name>
    </ligand>
</feature>
<proteinExistence type="inferred from homology"/>
<dbReference type="RefSeq" id="WP_062384292.1">
    <property type="nucleotide sequence ID" value="NZ_CP014544.1"/>
</dbReference>
<dbReference type="InterPro" id="IPR002698">
    <property type="entry name" value="FTHF_cligase"/>
</dbReference>
<keyword evidence="5" id="KW-0460">Magnesium</keyword>
<dbReference type="Proteomes" id="UP000074119">
    <property type="component" value="Chromosome"/>
</dbReference>
<keyword evidence="5" id="KW-0479">Metal-binding</keyword>
<evidence type="ECO:0000256" key="1">
    <source>
        <dbReference type="ARBA" id="ARBA00010638"/>
    </source>
</evidence>
<dbReference type="PIRSF" id="PIRSF006806">
    <property type="entry name" value="FTHF_cligase"/>
    <property type="match status" value="1"/>
</dbReference>
<dbReference type="EMBL" id="CP014544">
    <property type="protein sequence ID" value="AMO69823.1"/>
    <property type="molecule type" value="Genomic_DNA"/>
</dbReference>
<dbReference type="Gene3D" id="3.40.50.10420">
    <property type="entry name" value="NagB/RpiA/CoA transferase-like"/>
    <property type="match status" value="1"/>
</dbReference>
<dbReference type="SUPFAM" id="SSF100950">
    <property type="entry name" value="NagB/RpiA/CoA transferase-like"/>
    <property type="match status" value="1"/>
</dbReference>
<evidence type="ECO:0000256" key="4">
    <source>
        <dbReference type="PIRSR" id="PIRSR006806-1"/>
    </source>
</evidence>
<reference evidence="6 7" key="1">
    <citation type="submission" date="2015-12" db="EMBL/GenBank/DDBJ databases">
        <authorList>
            <person name="Shamseldin A."/>
            <person name="Moawad H."/>
            <person name="Abd El-Rahim W.M."/>
            <person name="Sadowsky M.J."/>
        </authorList>
    </citation>
    <scope>NUCLEOTIDE SEQUENCE [LARGE SCALE GENOMIC DNA]</scope>
    <source>
        <strain evidence="6 7">SM2</strain>
    </source>
</reference>
<dbReference type="GO" id="GO:0009396">
    <property type="term" value="P:folic acid-containing compound biosynthetic process"/>
    <property type="evidence" value="ECO:0007669"/>
    <property type="project" value="TreeGrafter"/>
</dbReference>
<organism evidence="6 7">
    <name type="scientific">Zhongshania aliphaticivorans</name>
    <dbReference type="NCBI Taxonomy" id="1470434"/>
    <lineage>
        <taxon>Bacteria</taxon>
        <taxon>Pseudomonadati</taxon>
        <taxon>Pseudomonadota</taxon>
        <taxon>Gammaproteobacteria</taxon>
        <taxon>Cellvibrionales</taxon>
        <taxon>Spongiibacteraceae</taxon>
        <taxon>Zhongshania</taxon>
    </lineage>
</organism>
<dbReference type="PANTHER" id="PTHR23407">
    <property type="entry name" value="ATPASE INHIBITOR/5-FORMYLTETRAHYDROFOLATE CYCLO-LIGASE"/>
    <property type="match status" value="1"/>
</dbReference>
<protein>
    <recommendedName>
        <fullName evidence="5">5-formyltetrahydrofolate cyclo-ligase</fullName>
        <ecNumber evidence="5">6.3.3.2</ecNumber>
    </recommendedName>
</protein>
<gene>
    <name evidence="6" type="ORF">AZF00_16620</name>
</gene>
<dbReference type="InterPro" id="IPR024185">
    <property type="entry name" value="FTHF_cligase-like_sf"/>
</dbReference>
<dbReference type="Pfam" id="PF01812">
    <property type="entry name" value="5-FTHF_cyc-lig"/>
    <property type="match status" value="1"/>
</dbReference>
<dbReference type="InterPro" id="IPR037171">
    <property type="entry name" value="NagB/RpiA_transferase-like"/>
</dbReference>
<dbReference type="GO" id="GO:0035999">
    <property type="term" value="P:tetrahydrofolate interconversion"/>
    <property type="evidence" value="ECO:0007669"/>
    <property type="project" value="TreeGrafter"/>
</dbReference>
<accession>A0A127M9A0</accession>
<comment type="catalytic activity">
    <reaction evidence="5">
        <text>(6S)-5-formyl-5,6,7,8-tetrahydrofolate + ATP = (6R)-5,10-methenyltetrahydrofolate + ADP + phosphate</text>
        <dbReference type="Rhea" id="RHEA:10488"/>
        <dbReference type="ChEBI" id="CHEBI:30616"/>
        <dbReference type="ChEBI" id="CHEBI:43474"/>
        <dbReference type="ChEBI" id="CHEBI:57455"/>
        <dbReference type="ChEBI" id="CHEBI:57457"/>
        <dbReference type="ChEBI" id="CHEBI:456216"/>
        <dbReference type="EC" id="6.3.3.2"/>
    </reaction>
</comment>
<dbReference type="EC" id="6.3.3.2" evidence="5"/>
<feature type="binding site" evidence="4">
    <location>
        <begin position="139"/>
        <end position="147"/>
    </location>
    <ligand>
        <name>ATP</name>
        <dbReference type="ChEBI" id="CHEBI:30616"/>
    </ligand>
</feature>
<dbReference type="KEGG" id="zal:AZF00_16620"/>
<comment type="similarity">
    <text evidence="1 5">Belongs to the 5-formyltetrahydrofolate cyclo-ligase family.</text>
</comment>
<dbReference type="NCBIfam" id="TIGR02727">
    <property type="entry name" value="MTHFS_bact"/>
    <property type="match status" value="1"/>
</dbReference>
<evidence type="ECO:0000313" key="6">
    <source>
        <dbReference type="EMBL" id="AMO69823.1"/>
    </source>
</evidence>
<keyword evidence="3 4" id="KW-0067">ATP-binding</keyword>
<dbReference type="GO" id="GO:0046872">
    <property type="term" value="F:metal ion binding"/>
    <property type="evidence" value="ECO:0007669"/>
    <property type="project" value="UniProtKB-KW"/>
</dbReference>
<dbReference type="GO" id="GO:0030272">
    <property type="term" value="F:5-formyltetrahydrofolate cyclo-ligase activity"/>
    <property type="evidence" value="ECO:0007669"/>
    <property type="project" value="UniProtKB-EC"/>
</dbReference>
<keyword evidence="2 4" id="KW-0547">Nucleotide-binding</keyword>
<dbReference type="GO" id="GO:0005524">
    <property type="term" value="F:ATP binding"/>
    <property type="evidence" value="ECO:0007669"/>
    <property type="project" value="UniProtKB-KW"/>
</dbReference>
<name>A0A127M9A0_9GAMM</name>
<evidence type="ECO:0000256" key="5">
    <source>
        <dbReference type="RuleBase" id="RU361279"/>
    </source>
</evidence>